<dbReference type="GeneID" id="101849494"/>
<dbReference type="Pfam" id="PF07690">
    <property type="entry name" value="MFS_1"/>
    <property type="match status" value="1"/>
</dbReference>
<proteinExistence type="predicted"/>
<evidence type="ECO:0000313" key="7">
    <source>
        <dbReference type="Proteomes" id="UP000694888"/>
    </source>
</evidence>
<name>A0ABM1A9E7_APLCA</name>
<keyword evidence="2 5" id="KW-0812">Transmembrane</keyword>
<feature type="transmembrane region" description="Helical" evidence="5">
    <location>
        <begin position="98"/>
        <end position="119"/>
    </location>
</feature>
<dbReference type="SUPFAM" id="SSF103473">
    <property type="entry name" value="MFS general substrate transporter"/>
    <property type="match status" value="1"/>
</dbReference>
<feature type="domain" description="Major facilitator superfamily (MFS) profile" evidence="6">
    <location>
        <begin position="28"/>
        <end position="324"/>
    </location>
</feature>
<evidence type="ECO:0000256" key="4">
    <source>
        <dbReference type="ARBA" id="ARBA00023136"/>
    </source>
</evidence>
<evidence type="ECO:0000256" key="1">
    <source>
        <dbReference type="ARBA" id="ARBA00004141"/>
    </source>
</evidence>
<protein>
    <submittedName>
        <fullName evidence="8">Sialin</fullName>
    </submittedName>
</protein>
<dbReference type="PANTHER" id="PTHR11662:SF399">
    <property type="entry name" value="FI19708P1-RELATED"/>
    <property type="match status" value="1"/>
</dbReference>
<keyword evidence="4 5" id="KW-0472">Membrane</keyword>
<dbReference type="InterPro" id="IPR036259">
    <property type="entry name" value="MFS_trans_sf"/>
</dbReference>
<organism evidence="7 8">
    <name type="scientific">Aplysia californica</name>
    <name type="common">California sea hare</name>
    <dbReference type="NCBI Taxonomy" id="6500"/>
    <lineage>
        <taxon>Eukaryota</taxon>
        <taxon>Metazoa</taxon>
        <taxon>Spiralia</taxon>
        <taxon>Lophotrochozoa</taxon>
        <taxon>Mollusca</taxon>
        <taxon>Gastropoda</taxon>
        <taxon>Heterobranchia</taxon>
        <taxon>Euthyneura</taxon>
        <taxon>Tectipleura</taxon>
        <taxon>Aplysiida</taxon>
        <taxon>Aplysioidea</taxon>
        <taxon>Aplysiidae</taxon>
        <taxon>Aplysia</taxon>
    </lineage>
</organism>
<keyword evidence="3 5" id="KW-1133">Transmembrane helix</keyword>
<evidence type="ECO:0000259" key="6">
    <source>
        <dbReference type="PROSITE" id="PS50850"/>
    </source>
</evidence>
<feature type="transmembrane region" description="Helical" evidence="5">
    <location>
        <begin position="219"/>
        <end position="240"/>
    </location>
</feature>
<dbReference type="InterPro" id="IPR050382">
    <property type="entry name" value="MFS_Na/Anion_cotransporter"/>
</dbReference>
<evidence type="ECO:0000256" key="3">
    <source>
        <dbReference type="ARBA" id="ARBA00022989"/>
    </source>
</evidence>
<dbReference type="PANTHER" id="PTHR11662">
    <property type="entry name" value="SOLUTE CARRIER FAMILY 17"/>
    <property type="match status" value="1"/>
</dbReference>
<feature type="transmembrane region" description="Helical" evidence="5">
    <location>
        <begin position="126"/>
        <end position="145"/>
    </location>
</feature>
<dbReference type="Gene3D" id="1.20.1250.20">
    <property type="entry name" value="MFS general substrate transporter like domains"/>
    <property type="match status" value="1"/>
</dbReference>
<evidence type="ECO:0000256" key="5">
    <source>
        <dbReference type="SAM" id="Phobius"/>
    </source>
</evidence>
<comment type="subcellular location">
    <subcellularLocation>
        <location evidence="1">Membrane</location>
        <topology evidence="1">Multi-pass membrane protein</topology>
    </subcellularLocation>
</comment>
<sequence>MTKTTSQDNEKGTIGGEKVPILLSKRWILAYIGMVGFFFIYSLRVNLSVAIVCMVKDDVNKTTSTNLSTSNEATCTADTPSNSTNNGEFDWDKDTQSLMLSAFFYGYIVLQVPGGWMAGRFGGKRVLGIGVLVTAIATVLLPVAARQDHRAVYALRVIMGLAEGVSFPCMHSMWGRWSPTMERTRLASFTYAGLNVGNVVTYIVSGLLCAYGFDNGWAAIFYLTGGAAFIWVFAWFVFVYDSPEDHPSISQAERDYIVSHRGDKQTKKFKVPWKSVVKSRAMWMCLGAHLCNNWMHYTLLTGLPTFMKQVLKYDIKQASSEFVL</sequence>
<evidence type="ECO:0000256" key="2">
    <source>
        <dbReference type="ARBA" id="ARBA00022692"/>
    </source>
</evidence>
<dbReference type="Proteomes" id="UP000694888">
    <property type="component" value="Unplaced"/>
</dbReference>
<gene>
    <name evidence="8" type="primary">LOC101849494</name>
</gene>
<dbReference type="RefSeq" id="XP_012943348.2">
    <property type="nucleotide sequence ID" value="XM_013087894.2"/>
</dbReference>
<keyword evidence="7" id="KW-1185">Reference proteome</keyword>
<evidence type="ECO:0000313" key="8">
    <source>
        <dbReference type="RefSeq" id="XP_012943348.2"/>
    </source>
</evidence>
<feature type="transmembrane region" description="Helical" evidence="5">
    <location>
        <begin position="151"/>
        <end position="170"/>
    </location>
</feature>
<dbReference type="PROSITE" id="PS50850">
    <property type="entry name" value="MFS"/>
    <property type="match status" value="1"/>
</dbReference>
<accession>A0ABM1A9E7</accession>
<feature type="transmembrane region" description="Helical" evidence="5">
    <location>
        <begin position="191"/>
        <end position="213"/>
    </location>
</feature>
<feature type="transmembrane region" description="Helical" evidence="5">
    <location>
        <begin position="28"/>
        <end position="52"/>
    </location>
</feature>
<dbReference type="InterPro" id="IPR020846">
    <property type="entry name" value="MFS_dom"/>
</dbReference>
<dbReference type="InterPro" id="IPR011701">
    <property type="entry name" value="MFS"/>
</dbReference>
<reference evidence="8" key="1">
    <citation type="submission" date="2025-08" db="UniProtKB">
        <authorList>
            <consortium name="RefSeq"/>
        </authorList>
    </citation>
    <scope>IDENTIFICATION</scope>
</reference>